<proteinExistence type="predicted"/>
<dbReference type="EMBL" id="LVVM01005475">
    <property type="protein sequence ID" value="OJA10450.1"/>
    <property type="molecule type" value="Genomic_DNA"/>
</dbReference>
<feature type="compositionally biased region" description="Polar residues" evidence="1">
    <location>
        <begin position="1"/>
        <end position="13"/>
    </location>
</feature>
<name>A0A1J8QM17_9AGAM</name>
<protein>
    <recommendedName>
        <fullName evidence="4">Reverse transcriptase Ty1/copia-type domain-containing protein</fullName>
    </recommendedName>
</protein>
<sequence length="146" mass="16016">MNDAQNVLPQSIPSTPPKASPQLPIPTAPRSTRIRPPLGYYKALNEGEMASVAAINKSELDAQEDVLLTSQYTQWALAAAEPEPTLQQALNGPDAIEWQEVIDYEISQLEKLGAWEVVNAPLYVNVIPCHYVLATKRGPDGKKLKL</sequence>
<reference evidence="2 3" key="1">
    <citation type="submission" date="2016-03" db="EMBL/GenBank/DDBJ databases">
        <title>Comparative genomics of the ectomycorrhizal sister species Rhizopogon vinicolor and Rhizopogon vesiculosus (Basidiomycota: Boletales) reveals a divergence of the mating type B locus.</title>
        <authorList>
            <person name="Mujic A.B."/>
            <person name="Kuo A."/>
            <person name="Tritt A."/>
            <person name="Lipzen A."/>
            <person name="Chen C."/>
            <person name="Johnson J."/>
            <person name="Sharma A."/>
            <person name="Barry K."/>
            <person name="Grigoriev I.V."/>
            <person name="Spatafora J.W."/>
        </authorList>
    </citation>
    <scope>NUCLEOTIDE SEQUENCE [LARGE SCALE GENOMIC DNA]</scope>
    <source>
        <strain evidence="2 3">AM-OR11-056</strain>
    </source>
</reference>
<dbReference type="Proteomes" id="UP000183567">
    <property type="component" value="Unassembled WGS sequence"/>
</dbReference>
<keyword evidence="3" id="KW-1185">Reference proteome</keyword>
<comment type="caution">
    <text evidence="2">The sequence shown here is derived from an EMBL/GenBank/DDBJ whole genome shotgun (WGS) entry which is preliminary data.</text>
</comment>
<feature type="region of interest" description="Disordered" evidence="1">
    <location>
        <begin position="1"/>
        <end position="32"/>
    </location>
</feature>
<dbReference type="OrthoDB" id="2686693at2759"/>
<evidence type="ECO:0000313" key="3">
    <source>
        <dbReference type="Proteomes" id="UP000183567"/>
    </source>
</evidence>
<feature type="compositionally biased region" description="Pro residues" evidence="1">
    <location>
        <begin position="14"/>
        <end position="27"/>
    </location>
</feature>
<evidence type="ECO:0000313" key="2">
    <source>
        <dbReference type="EMBL" id="OJA10450.1"/>
    </source>
</evidence>
<evidence type="ECO:0000256" key="1">
    <source>
        <dbReference type="SAM" id="MobiDB-lite"/>
    </source>
</evidence>
<gene>
    <name evidence="2" type="ORF">AZE42_05889</name>
</gene>
<dbReference type="AlphaFoldDB" id="A0A1J8QM17"/>
<evidence type="ECO:0008006" key="4">
    <source>
        <dbReference type="Google" id="ProtNLM"/>
    </source>
</evidence>
<organism evidence="2 3">
    <name type="scientific">Rhizopogon vesiculosus</name>
    <dbReference type="NCBI Taxonomy" id="180088"/>
    <lineage>
        <taxon>Eukaryota</taxon>
        <taxon>Fungi</taxon>
        <taxon>Dikarya</taxon>
        <taxon>Basidiomycota</taxon>
        <taxon>Agaricomycotina</taxon>
        <taxon>Agaricomycetes</taxon>
        <taxon>Agaricomycetidae</taxon>
        <taxon>Boletales</taxon>
        <taxon>Suillineae</taxon>
        <taxon>Rhizopogonaceae</taxon>
        <taxon>Rhizopogon</taxon>
    </lineage>
</organism>
<accession>A0A1J8QM17</accession>